<dbReference type="RefSeq" id="XP_024508544.1">
    <property type="nucleotide sequence ID" value="XM_024642811.1"/>
</dbReference>
<feature type="signal peptide" evidence="1">
    <location>
        <begin position="1"/>
        <end position="18"/>
    </location>
</feature>
<name>A0A090MZQ5_STRRB</name>
<keyword evidence="1" id="KW-0732">Signal</keyword>
<feature type="chain" id="PRO_5015031445" evidence="1">
    <location>
        <begin position="19"/>
        <end position="104"/>
    </location>
</feature>
<dbReference type="GeneID" id="36381714"/>
<accession>A0A090MZQ5</accession>
<dbReference type="WormBase" id="SRAE_2000399400">
    <property type="protein sequence ID" value="SRP00192"/>
    <property type="gene ID" value="WBGene00264221"/>
</dbReference>
<evidence type="ECO:0000256" key="1">
    <source>
        <dbReference type="SAM" id="SignalP"/>
    </source>
</evidence>
<gene>
    <name evidence="2 4 5" type="ORF">SRAE_2000399400</name>
</gene>
<protein>
    <submittedName>
        <fullName evidence="2 4">Uncharacterized protein</fullName>
    </submittedName>
</protein>
<reference evidence="2 3" key="1">
    <citation type="submission" date="2014-09" db="EMBL/GenBank/DDBJ databases">
        <authorList>
            <person name="Martin A.A."/>
        </authorList>
    </citation>
    <scope>NUCLEOTIDE SEQUENCE</scope>
    <source>
        <strain evidence="3">ED321</strain>
        <strain evidence="2">ED321 Heterogonic</strain>
    </source>
</reference>
<sequence>MFKIITLIFLLFCSIINCQILFSKDCDIIKLCDNYNNIDKFERCIDTFIQQNPLCVEELKIFKDIRKRFPIYNNDYGKRNFKIFQQLRQLQRIPVGKRNNLLFY</sequence>
<evidence type="ECO:0000313" key="3">
    <source>
        <dbReference type="Proteomes" id="UP000035682"/>
    </source>
</evidence>
<dbReference type="EMBL" id="LN609529">
    <property type="protein sequence ID" value="CEF69344.1"/>
    <property type="molecule type" value="Genomic_DNA"/>
</dbReference>
<dbReference type="CTD" id="36381714"/>
<evidence type="ECO:0000313" key="4">
    <source>
        <dbReference type="WBParaSite" id="SRAE_2000399400.1"/>
    </source>
</evidence>
<evidence type="ECO:0000313" key="2">
    <source>
        <dbReference type="EMBL" id="CEF69344.1"/>
    </source>
</evidence>
<reference evidence="4" key="2">
    <citation type="submission" date="2020-12" db="UniProtKB">
        <authorList>
            <consortium name="WormBaseParasite"/>
        </authorList>
    </citation>
    <scope>IDENTIFICATION</scope>
</reference>
<dbReference type="WBParaSite" id="SRAE_2000399400.1">
    <property type="protein sequence ID" value="SRAE_2000399400.1"/>
    <property type="gene ID" value="WBGene00264221"/>
</dbReference>
<organism evidence="2">
    <name type="scientific">Strongyloides ratti</name>
    <name type="common">Parasitic roundworm</name>
    <dbReference type="NCBI Taxonomy" id="34506"/>
    <lineage>
        <taxon>Eukaryota</taxon>
        <taxon>Metazoa</taxon>
        <taxon>Ecdysozoa</taxon>
        <taxon>Nematoda</taxon>
        <taxon>Chromadorea</taxon>
        <taxon>Rhabditida</taxon>
        <taxon>Tylenchina</taxon>
        <taxon>Panagrolaimomorpha</taxon>
        <taxon>Strongyloidoidea</taxon>
        <taxon>Strongyloididae</taxon>
        <taxon>Strongyloides</taxon>
    </lineage>
</organism>
<dbReference type="AlphaFoldDB" id="A0A090MZQ5"/>
<keyword evidence="3" id="KW-1185">Reference proteome</keyword>
<evidence type="ECO:0000313" key="5">
    <source>
        <dbReference type="WormBase" id="SRAE_2000399400"/>
    </source>
</evidence>
<proteinExistence type="predicted"/>
<dbReference type="Proteomes" id="UP000035682">
    <property type="component" value="Unplaced"/>
</dbReference>